<dbReference type="PRINTS" id="PR00119">
    <property type="entry name" value="CATATPASE"/>
</dbReference>
<evidence type="ECO:0000256" key="4">
    <source>
        <dbReference type="ARBA" id="ARBA00022741"/>
    </source>
</evidence>
<name>A0A919GJD0_9ACTN</name>
<comment type="subcellular location">
    <subcellularLocation>
        <location evidence="1">Membrane</location>
        <topology evidence="1">Multi-pass membrane protein</topology>
    </subcellularLocation>
</comment>
<accession>A0A919GJD0</accession>
<sequence length="205" mass="21064">MANRREGVGSGPLLGISDRLRPDAAATIAALTALTGRAPTLLTGDNERAARHLAAEVGITYVRAGLLPEEKVAAVREWGQEGRKVLVVGDGVNDAPALAAAHTGIAMGKAGSDLALETADAVVVRDELATIPAVVQLSRTARRLVPQNLVIAGAFITVLVAWDLIGTLPLPLGVAGHEGSTVIVGLNGLRLLREAAWTSPGKDTA</sequence>
<evidence type="ECO:0000256" key="2">
    <source>
        <dbReference type="ARBA" id="ARBA00006024"/>
    </source>
</evidence>
<keyword evidence="8" id="KW-1133">Transmembrane helix</keyword>
<gene>
    <name evidence="9" type="ORF">GCM10017771_18640</name>
</gene>
<dbReference type="GO" id="GO:0016020">
    <property type="term" value="C:membrane"/>
    <property type="evidence" value="ECO:0007669"/>
    <property type="project" value="UniProtKB-SubCell"/>
</dbReference>
<dbReference type="GO" id="GO:0046872">
    <property type="term" value="F:metal ion binding"/>
    <property type="evidence" value="ECO:0007669"/>
    <property type="project" value="UniProtKB-KW"/>
</dbReference>
<dbReference type="Proteomes" id="UP000603227">
    <property type="component" value="Unassembled WGS sequence"/>
</dbReference>
<keyword evidence="4" id="KW-0547">Nucleotide-binding</keyword>
<reference evidence="9" key="1">
    <citation type="journal article" date="2014" name="Int. J. Syst. Evol. Microbiol.">
        <title>Complete genome sequence of Corynebacterium casei LMG S-19264T (=DSM 44701T), isolated from a smear-ripened cheese.</title>
        <authorList>
            <consortium name="US DOE Joint Genome Institute (JGI-PGF)"/>
            <person name="Walter F."/>
            <person name="Albersmeier A."/>
            <person name="Kalinowski J."/>
            <person name="Ruckert C."/>
        </authorList>
    </citation>
    <scope>NUCLEOTIDE SEQUENCE</scope>
    <source>
        <strain evidence="9">CGMCC 4.7403</strain>
    </source>
</reference>
<comment type="caution">
    <text evidence="9">The sequence shown here is derived from an EMBL/GenBank/DDBJ whole genome shotgun (WGS) entry which is preliminary data.</text>
</comment>
<dbReference type="PROSITE" id="PS01229">
    <property type="entry name" value="COF_2"/>
    <property type="match status" value="1"/>
</dbReference>
<feature type="transmembrane region" description="Helical" evidence="8">
    <location>
        <begin position="149"/>
        <end position="170"/>
    </location>
</feature>
<organism evidence="9 10">
    <name type="scientific">Streptomyces capitiformicae</name>
    <dbReference type="NCBI Taxonomy" id="2014920"/>
    <lineage>
        <taxon>Bacteria</taxon>
        <taxon>Bacillati</taxon>
        <taxon>Actinomycetota</taxon>
        <taxon>Actinomycetes</taxon>
        <taxon>Kitasatosporales</taxon>
        <taxon>Streptomycetaceae</taxon>
        <taxon>Streptomyces</taxon>
    </lineage>
</organism>
<dbReference type="InterPro" id="IPR051949">
    <property type="entry name" value="Cation_Transport_ATPase"/>
</dbReference>
<evidence type="ECO:0000256" key="5">
    <source>
        <dbReference type="ARBA" id="ARBA00022840"/>
    </source>
</evidence>
<dbReference type="AlphaFoldDB" id="A0A919GJD0"/>
<dbReference type="Gene3D" id="3.40.50.1000">
    <property type="entry name" value="HAD superfamily/HAD-like"/>
    <property type="match status" value="1"/>
</dbReference>
<keyword evidence="3" id="KW-0479">Metal-binding</keyword>
<keyword evidence="7" id="KW-1278">Translocase</keyword>
<dbReference type="EMBL" id="BNAT01000005">
    <property type="protein sequence ID" value="GHH85506.1"/>
    <property type="molecule type" value="Genomic_DNA"/>
</dbReference>
<evidence type="ECO:0000256" key="8">
    <source>
        <dbReference type="SAM" id="Phobius"/>
    </source>
</evidence>
<dbReference type="Pfam" id="PF00702">
    <property type="entry name" value="Hydrolase"/>
    <property type="match status" value="1"/>
</dbReference>
<keyword evidence="5" id="KW-0067">ATP-binding</keyword>
<evidence type="ECO:0000313" key="10">
    <source>
        <dbReference type="Proteomes" id="UP000603227"/>
    </source>
</evidence>
<evidence type="ECO:0000256" key="1">
    <source>
        <dbReference type="ARBA" id="ARBA00004141"/>
    </source>
</evidence>
<reference evidence="9" key="2">
    <citation type="submission" date="2020-09" db="EMBL/GenBank/DDBJ databases">
        <authorList>
            <person name="Sun Q."/>
            <person name="Zhou Y."/>
        </authorList>
    </citation>
    <scope>NUCLEOTIDE SEQUENCE</scope>
    <source>
        <strain evidence="9">CGMCC 4.7403</strain>
    </source>
</reference>
<dbReference type="PRINTS" id="PR00120">
    <property type="entry name" value="HATPASE"/>
</dbReference>
<keyword evidence="8" id="KW-0812">Transmembrane</keyword>
<keyword evidence="10" id="KW-1185">Reference proteome</keyword>
<evidence type="ECO:0000256" key="7">
    <source>
        <dbReference type="ARBA" id="ARBA00022967"/>
    </source>
</evidence>
<evidence type="ECO:0000256" key="3">
    <source>
        <dbReference type="ARBA" id="ARBA00022723"/>
    </source>
</evidence>
<evidence type="ECO:0000256" key="6">
    <source>
        <dbReference type="ARBA" id="ARBA00022842"/>
    </source>
</evidence>
<dbReference type="NCBIfam" id="TIGR01494">
    <property type="entry name" value="ATPase_P-type"/>
    <property type="match status" value="1"/>
</dbReference>
<keyword evidence="8" id="KW-0472">Membrane</keyword>
<keyword evidence="6" id="KW-0460">Magnesium</keyword>
<dbReference type="InterPro" id="IPR036412">
    <property type="entry name" value="HAD-like_sf"/>
</dbReference>
<evidence type="ECO:0000313" key="9">
    <source>
        <dbReference type="EMBL" id="GHH85506.1"/>
    </source>
</evidence>
<dbReference type="InterPro" id="IPR023214">
    <property type="entry name" value="HAD_sf"/>
</dbReference>
<dbReference type="PANTHER" id="PTHR43079:SF1">
    <property type="entry name" value="CADMIUM_ZINC-TRANSPORTING ATPASE HMA1, CHLOROPLASTIC-RELATED"/>
    <property type="match status" value="1"/>
</dbReference>
<dbReference type="InterPro" id="IPR001757">
    <property type="entry name" value="P_typ_ATPase"/>
</dbReference>
<dbReference type="SUPFAM" id="SSF56784">
    <property type="entry name" value="HAD-like"/>
    <property type="match status" value="1"/>
</dbReference>
<dbReference type="PANTHER" id="PTHR43079">
    <property type="entry name" value="PROBABLE CADMIUM/ZINC-TRANSPORTING ATPASE HMA1"/>
    <property type="match status" value="1"/>
</dbReference>
<dbReference type="GO" id="GO:0005524">
    <property type="term" value="F:ATP binding"/>
    <property type="evidence" value="ECO:0007669"/>
    <property type="project" value="UniProtKB-KW"/>
</dbReference>
<protein>
    <submittedName>
        <fullName evidence="9">Uncharacterized protein</fullName>
    </submittedName>
</protein>
<proteinExistence type="inferred from homology"/>
<comment type="similarity">
    <text evidence="2">Belongs to the cation transport ATPase (P-type) (TC 3.A.3) family. Type IB subfamily.</text>
</comment>
<dbReference type="GO" id="GO:0016887">
    <property type="term" value="F:ATP hydrolysis activity"/>
    <property type="evidence" value="ECO:0007669"/>
    <property type="project" value="InterPro"/>
</dbReference>